<keyword evidence="2" id="KW-1185">Reference proteome</keyword>
<proteinExistence type="predicted"/>
<gene>
    <name evidence="1" type="ORF">GCM10010140_33080</name>
</gene>
<evidence type="ECO:0000313" key="2">
    <source>
        <dbReference type="Proteomes" id="UP000611554"/>
    </source>
</evidence>
<comment type="caution">
    <text evidence="1">The sequence shown here is derived from an EMBL/GenBank/DDBJ whole genome shotgun (WGS) entry which is preliminary data.</text>
</comment>
<sequence>MPLAVCVVLGSGSVAGCGTCGGKAEVHRVAPPPEEASPVEVVRRYLEAVAGHDDRTGRTMWDRRSPQYEAEFGSVDSSFTNWTSLTDVEVGEPEVESCGDIRRCVRVPVSYTFEQCEFYTTEDGPYSERFFLERTGGRWLINGHGQG</sequence>
<dbReference type="Proteomes" id="UP000611554">
    <property type="component" value="Unassembled WGS sequence"/>
</dbReference>
<protein>
    <recommendedName>
        <fullName evidence="3">DUF4878 domain-containing protein</fullName>
    </recommendedName>
</protein>
<name>A0ABQ2QW94_9ACTN</name>
<organism evidence="1 2">
    <name type="scientific">Streptosporangium pseudovulgare</name>
    <dbReference type="NCBI Taxonomy" id="35765"/>
    <lineage>
        <taxon>Bacteria</taxon>
        <taxon>Bacillati</taxon>
        <taxon>Actinomycetota</taxon>
        <taxon>Actinomycetes</taxon>
        <taxon>Streptosporangiales</taxon>
        <taxon>Streptosporangiaceae</taxon>
        <taxon>Streptosporangium</taxon>
    </lineage>
</organism>
<reference evidence="2" key="1">
    <citation type="journal article" date="2019" name="Int. J. Syst. Evol. Microbiol.">
        <title>The Global Catalogue of Microorganisms (GCM) 10K type strain sequencing project: providing services to taxonomists for standard genome sequencing and annotation.</title>
        <authorList>
            <consortium name="The Broad Institute Genomics Platform"/>
            <consortium name="The Broad Institute Genome Sequencing Center for Infectious Disease"/>
            <person name="Wu L."/>
            <person name="Ma J."/>
        </authorList>
    </citation>
    <scope>NUCLEOTIDE SEQUENCE [LARGE SCALE GENOMIC DNA]</scope>
    <source>
        <strain evidence="2">JCM 3115</strain>
    </source>
</reference>
<evidence type="ECO:0000313" key="1">
    <source>
        <dbReference type="EMBL" id="GGQ00386.1"/>
    </source>
</evidence>
<dbReference type="EMBL" id="BMQJ01000007">
    <property type="protein sequence ID" value="GGQ00386.1"/>
    <property type="molecule type" value="Genomic_DNA"/>
</dbReference>
<accession>A0ABQ2QW94</accession>
<evidence type="ECO:0008006" key="3">
    <source>
        <dbReference type="Google" id="ProtNLM"/>
    </source>
</evidence>